<accession>A0AAN9ZEG4</accession>
<gene>
    <name evidence="4" type="ORF">R5R35_002400</name>
</gene>
<feature type="binding site" evidence="3">
    <location>
        <position position="488"/>
    </location>
    <ligand>
        <name>L-glutamate</name>
        <dbReference type="ChEBI" id="CHEBI:29985"/>
    </ligand>
</feature>
<dbReference type="Gene3D" id="1.10.246.130">
    <property type="match status" value="1"/>
</dbReference>
<evidence type="ECO:0000313" key="4">
    <source>
        <dbReference type="EMBL" id="KAK7871155.1"/>
    </source>
</evidence>
<evidence type="ECO:0000313" key="5">
    <source>
        <dbReference type="Proteomes" id="UP001378592"/>
    </source>
</evidence>
<dbReference type="Pfam" id="PF01019">
    <property type="entry name" value="G_glu_transpept"/>
    <property type="match status" value="1"/>
</dbReference>
<feature type="binding site" evidence="3">
    <location>
        <begin position="413"/>
        <end position="415"/>
    </location>
    <ligand>
        <name>L-glutamate</name>
        <dbReference type="ChEBI" id="CHEBI:29985"/>
    </ligand>
</feature>
<keyword evidence="1" id="KW-0800">Toxin</keyword>
<feature type="binding site" evidence="3">
    <location>
        <position position="123"/>
    </location>
    <ligand>
        <name>L-glutamate</name>
        <dbReference type="ChEBI" id="CHEBI:29985"/>
    </ligand>
</feature>
<protein>
    <recommendedName>
        <fullName evidence="6">Gamma-glutamyltranspeptidase 1</fullName>
    </recommendedName>
</protein>
<dbReference type="PRINTS" id="PR01210">
    <property type="entry name" value="GGTRANSPTASE"/>
</dbReference>
<dbReference type="FunFam" id="3.60.20.40:FF:000001">
    <property type="entry name" value="Gamma-glutamyltranspeptidase 1"/>
    <property type="match status" value="1"/>
</dbReference>
<proteinExistence type="predicted"/>
<evidence type="ECO:0008006" key="6">
    <source>
        <dbReference type="Google" id="ProtNLM"/>
    </source>
</evidence>
<dbReference type="InterPro" id="IPR043137">
    <property type="entry name" value="GGT_ssub_C"/>
</dbReference>
<dbReference type="EMBL" id="JAZDUA010000043">
    <property type="protein sequence ID" value="KAK7871155.1"/>
    <property type="molecule type" value="Genomic_DNA"/>
</dbReference>
<evidence type="ECO:0000256" key="2">
    <source>
        <dbReference type="PIRSR" id="PIRSR600101-1"/>
    </source>
</evidence>
<dbReference type="FunFam" id="1.10.246.130:FF:000001">
    <property type="entry name" value="Gamma-glutamyltransferase 5 isoform 1"/>
    <property type="match status" value="1"/>
</dbReference>
<feature type="binding site" evidence="3">
    <location>
        <position position="437"/>
    </location>
    <ligand>
        <name>L-glutamate</name>
        <dbReference type="ChEBI" id="CHEBI:29985"/>
    </ligand>
</feature>
<feature type="binding site" evidence="3">
    <location>
        <begin position="465"/>
        <end position="466"/>
    </location>
    <ligand>
        <name>L-glutamate</name>
        <dbReference type="ChEBI" id="CHEBI:29985"/>
    </ligand>
</feature>
<keyword evidence="1" id="KW-1199">Hemostasis impairing toxin</keyword>
<dbReference type="PANTHER" id="PTHR11686">
    <property type="entry name" value="GAMMA GLUTAMYL TRANSPEPTIDASE"/>
    <property type="match status" value="1"/>
</dbReference>
<comment type="caution">
    <text evidence="4">The sequence shown here is derived from an EMBL/GenBank/DDBJ whole genome shotgun (WGS) entry which is preliminary data.</text>
</comment>
<dbReference type="NCBIfam" id="TIGR00066">
    <property type="entry name" value="g_glut_trans"/>
    <property type="match status" value="1"/>
</dbReference>
<dbReference type="Gene3D" id="3.60.20.40">
    <property type="match status" value="1"/>
</dbReference>
<dbReference type="AlphaFoldDB" id="A0AAN9ZEG4"/>
<evidence type="ECO:0000256" key="3">
    <source>
        <dbReference type="PIRSR" id="PIRSR600101-2"/>
    </source>
</evidence>
<keyword evidence="5" id="KW-1185">Reference proteome</keyword>
<dbReference type="Proteomes" id="UP001378592">
    <property type="component" value="Unassembled WGS sequence"/>
</dbReference>
<sequence length="587" mass="63087">MQSRKVRPLLVLSVVLAALLVVATALAIYFGLRKDASSAGFQTVAPSESVEGAYWQAAVTTNGRPCAPIGADILRRGGSAVEAAVAALFCEGVTCPQSMGIGGGFVMTIYSRAAGGAVTLNARETAPAAATYDMYHGNATLMQTGGLAAAVPGELKGLWEAAQRYKSNNVTWSDLVMPAVRICEEGFPVTAYLARAIRNSEASIRRNPTLADILVNMDGSLLQEGDIMKRPQLAQTLRIIAEEGVDAFYNGDLGRRFVKDVQDLQGIITMDDLSNYTVKWERPVTSQLSDGHTLYTVQLPGSGPLLAFIINILDSWIPTASLAATWQRIVEAFKFAYGRRTELGDPDFVDIDQLIKNLTSRDYAAGIRKSIFDDRTFQDPGYYGSVLSQPENHGTAHISVLAPNGDAVAVTSTVNLLFGAKVRSRSTGIIINDEMDDFSAPNITSAYGVPPSPNNFIAAGKRPLSSMCPAIVVDPAGHVRLVTGAAGGTKITTATALAIITNLWFNTTVKESVDARRLHHQLFPMSVQYEEGFDANVIRSLQSFGHVMEPYEVGSSFVSTIAVNRSAPYQQIFANSDFRRLGVVAGF</sequence>
<feature type="active site" description="Nucleophile" evidence="2">
    <location>
        <position position="395"/>
    </location>
</feature>
<evidence type="ECO:0000256" key="1">
    <source>
        <dbReference type="ARBA" id="ARBA00084097"/>
    </source>
</evidence>
<dbReference type="GO" id="GO:0005886">
    <property type="term" value="C:plasma membrane"/>
    <property type="evidence" value="ECO:0007669"/>
    <property type="project" value="TreeGrafter"/>
</dbReference>
<dbReference type="SUPFAM" id="SSF56235">
    <property type="entry name" value="N-terminal nucleophile aminohydrolases (Ntn hydrolases)"/>
    <property type="match status" value="1"/>
</dbReference>
<name>A0AAN9ZEG4_9ORTH</name>
<dbReference type="PANTHER" id="PTHR11686:SF72">
    <property type="entry name" value="GAMMA-GLUTAMYL TRANSPEPTIDASE, ISOFORM A"/>
    <property type="match status" value="1"/>
</dbReference>
<keyword evidence="1" id="KW-1202">Platelet aggregation activating toxin</keyword>
<dbReference type="GO" id="GO:0036374">
    <property type="term" value="F:glutathione hydrolase activity"/>
    <property type="evidence" value="ECO:0007669"/>
    <property type="project" value="InterPro"/>
</dbReference>
<reference evidence="4 5" key="1">
    <citation type="submission" date="2024-03" db="EMBL/GenBank/DDBJ databases">
        <title>The genome assembly and annotation of the cricket Gryllus longicercus Weissman &amp; Gray.</title>
        <authorList>
            <person name="Szrajer S."/>
            <person name="Gray D."/>
            <person name="Ylla G."/>
        </authorList>
    </citation>
    <scope>NUCLEOTIDE SEQUENCE [LARGE SCALE GENOMIC DNA]</scope>
    <source>
        <strain evidence="4">DAG 2021-001</strain>
        <tissue evidence="4">Whole body minus gut</tissue>
    </source>
</reference>
<dbReference type="InterPro" id="IPR029055">
    <property type="entry name" value="Ntn_hydrolases_N"/>
</dbReference>
<organism evidence="4 5">
    <name type="scientific">Gryllus longicercus</name>
    <dbReference type="NCBI Taxonomy" id="2509291"/>
    <lineage>
        <taxon>Eukaryota</taxon>
        <taxon>Metazoa</taxon>
        <taxon>Ecdysozoa</taxon>
        <taxon>Arthropoda</taxon>
        <taxon>Hexapoda</taxon>
        <taxon>Insecta</taxon>
        <taxon>Pterygota</taxon>
        <taxon>Neoptera</taxon>
        <taxon>Polyneoptera</taxon>
        <taxon>Orthoptera</taxon>
        <taxon>Ensifera</taxon>
        <taxon>Gryllidea</taxon>
        <taxon>Grylloidea</taxon>
        <taxon>Gryllidae</taxon>
        <taxon>Gryllinae</taxon>
        <taxon>Gryllus</taxon>
    </lineage>
</organism>
<dbReference type="InterPro" id="IPR000101">
    <property type="entry name" value="GGT_peptidase"/>
</dbReference>
<dbReference type="InterPro" id="IPR043138">
    <property type="entry name" value="GGT_lsub"/>
</dbReference>
<dbReference type="GO" id="GO:0006751">
    <property type="term" value="P:glutathione catabolic process"/>
    <property type="evidence" value="ECO:0007669"/>
    <property type="project" value="InterPro"/>
</dbReference>